<organism evidence="1">
    <name type="scientific">Aliarcobacter butzleri</name>
    <dbReference type="NCBI Taxonomy" id="28197"/>
    <lineage>
        <taxon>Bacteria</taxon>
        <taxon>Pseudomonadati</taxon>
        <taxon>Campylobacterota</taxon>
        <taxon>Epsilonproteobacteria</taxon>
        <taxon>Campylobacterales</taxon>
        <taxon>Arcobacteraceae</taxon>
        <taxon>Aliarcobacter</taxon>
    </lineage>
</organism>
<accession>A0A220SV21</accession>
<reference evidence="1" key="1">
    <citation type="submission" date="2017-05" db="EMBL/GenBank/DDBJ databases">
        <title>Plasmid characterization from food and waterborne Arcobacter butzleri.</title>
        <authorList>
            <person name="Girbau C."/>
            <person name="Alonso R."/>
            <person name="Fernandez-Astorga A."/>
        </authorList>
    </citation>
    <scope>NUCLEOTIDE SEQUENCE</scope>
    <source>
        <strain evidence="1">RW-13</strain>
        <plasmid evidence="1">pABRW13</plasmid>
    </source>
</reference>
<name>A0A220SV21_9BACT</name>
<sequence>MREDKIIKRMKNIIRKMRIRSKRPTVKEIIFYKKISLQLRYKKGIFIS</sequence>
<dbReference type="EMBL" id="MF136769">
    <property type="protein sequence ID" value="ASK37528.1"/>
    <property type="molecule type" value="Genomic_DNA"/>
</dbReference>
<dbReference type="RefSeq" id="WP_192957056.1">
    <property type="nucleotide sequence ID" value="NZ_MF136769.1"/>
</dbReference>
<proteinExistence type="predicted"/>
<geneLocation type="plasmid" evidence="1">
    <name>pABRW13</name>
</geneLocation>
<dbReference type="AlphaFoldDB" id="A0A220SV21"/>
<evidence type="ECO:0000313" key="1">
    <source>
        <dbReference type="EMBL" id="ASK37528.1"/>
    </source>
</evidence>
<keyword evidence="1" id="KW-0614">Plasmid</keyword>
<protein>
    <submittedName>
        <fullName evidence="1">Uncharacterized protein</fullName>
    </submittedName>
</protein>